<accession>A0AAV3BDA1</accession>
<evidence type="ECO:0000313" key="2">
    <source>
        <dbReference type="EMBL" id="EDR32666.1"/>
    </source>
</evidence>
<comment type="caution">
    <text evidence="2">The sequence shown here is derived from an EMBL/GenBank/DDBJ whole genome shotgun (WGS) entry which is preliminary data.</text>
</comment>
<dbReference type="GO" id="GO:0000150">
    <property type="term" value="F:DNA strand exchange activity"/>
    <property type="evidence" value="ECO:0007669"/>
    <property type="project" value="InterPro"/>
</dbReference>
<evidence type="ECO:0000259" key="1">
    <source>
        <dbReference type="Pfam" id="PF02796"/>
    </source>
</evidence>
<dbReference type="GO" id="GO:0003677">
    <property type="term" value="F:DNA binding"/>
    <property type="evidence" value="ECO:0007669"/>
    <property type="project" value="InterPro"/>
</dbReference>
<gene>
    <name evidence="2" type="ORF">YPIP275_2989</name>
</gene>
<sequence>MPRGAYRGRKKSLSSERIAELRQRVEAGEQKTKLAREFGISRETLYQYLRTDQ</sequence>
<dbReference type="Pfam" id="PF02796">
    <property type="entry name" value="HTH_7"/>
    <property type="match status" value="1"/>
</dbReference>
<reference evidence="2 3" key="1">
    <citation type="submission" date="2008-01" db="EMBL/GenBank/DDBJ databases">
        <title>Yersinia pestis Strain IP275 project at JCVI/TIGR.</title>
        <authorList>
            <person name="Ravel J."/>
            <person name="Eppinger M."/>
            <person name="Fricke W.F."/>
            <person name="Rosovitz M."/>
            <person name="Lindler L.E."/>
            <person name="Bearden S."/>
            <person name="Shriefer M."/>
        </authorList>
    </citation>
    <scope>NUCLEOTIDE SEQUENCE [LARGE SCALE GENOMIC DNA]</scope>
    <source>
        <strain evidence="2 3">IP275</strain>
    </source>
</reference>
<reference evidence="2 3" key="2">
    <citation type="submission" date="2010-03" db="EMBL/GenBank/DDBJ databases">
        <authorList>
            <person name="Payne S.H."/>
            <person name="Sutton G.G."/>
        </authorList>
    </citation>
    <scope>NUCLEOTIDE SEQUENCE [LARGE SCALE GENOMIC DNA]</scope>
    <source>
        <strain evidence="2 3">IP275</strain>
    </source>
</reference>
<evidence type="ECO:0000313" key="3">
    <source>
        <dbReference type="Proteomes" id="UP000004430"/>
    </source>
</evidence>
<dbReference type="InterPro" id="IPR009057">
    <property type="entry name" value="Homeodomain-like_sf"/>
</dbReference>
<protein>
    <submittedName>
        <fullName evidence="2">Transposon Tn21 resolvase</fullName>
    </submittedName>
</protein>
<dbReference type="InterPro" id="IPR006120">
    <property type="entry name" value="Resolvase_HTH_dom"/>
</dbReference>
<dbReference type="SUPFAM" id="SSF46689">
    <property type="entry name" value="Homeodomain-like"/>
    <property type="match status" value="1"/>
</dbReference>
<dbReference type="AlphaFoldDB" id="A0AAV3BDA1"/>
<proteinExistence type="predicted"/>
<dbReference type="EMBL" id="AAOS02000011">
    <property type="protein sequence ID" value="EDR32666.1"/>
    <property type="molecule type" value="Genomic_DNA"/>
</dbReference>
<dbReference type="Proteomes" id="UP000004430">
    <property type="component" value="Unassembled WGS sequence"/>
</dbReference>
<name>A0AAV3BDA1_YERPE</name>
<organism evidence="2 3">
    <name type="scientific">Yersinia pestis biovar Orientalis str. IP275</name>
    <dbReference type="NCBI Taxonomy" id="373665"/>
    <lineage>
        <taxon>Bacteria</taxon>
        <taxon>Pseudomonadati</taxon>
        <taxon>Pseudomonadota</taxon>
        <taxon>Gammaproteobacteria</taxon>
        <taxon>Enterobacterales</taxon>
        <taxon>Yersiniaceae</taxon>
        <taxon>Yersinia</taxon>
    </lineage>
</organism>
<dbReference type="Gene3D" id="1.10.10.60">
    <property type="entry name" value="Homeodomain-like"/>
    <property type="match status" value="1"/>
</dbReference>
<feature type="domain" description="Resolvase HTH" evidence="1">
    <location>
        <begin position="8"/>
        <end position="51"/>
    </location>
</feature>
<dbReference type="CDD" id="cd00569">
    <property type="entry name" value="HTH_Hin_like"/>
    <property type="match status" value="1"/>
</dbReference>